<accession>A0A016SXX8</accession>
<gene>
    <name evidence="1" type="primary">Acey_s0158.g3237</name>
    <name evidence="1" type="ORF">Y032_0158g3237</name>
</gene>
<sequence length="71" mass="8325">MNLPFKVLFTVLLEKIDGFRDCRIASGPGRGMRKEHVQLREPTTIPAQRRGRAACFLRLQKKYFYRRSLSV</sequence>
<dbReference type="AlphaFoldDB" id="A0A016SXX8"/>
<evidence type="ECO:0000313" key="2">
    <source>
        <dbReference type="Proteomes" id="UP000024635"/>
    </source>
</evidence>
<reference evidence="2" key="1">
    <citation type="journal article" date="2015" name="Nat. Genet.">
        <title>The genome and transcriptome of the zoonotic hookworm Ancylostoma ceylanicum identify infection-specific gene families.</title>
        <authorList>
            <person name="Schwarz E.M."/>
            <person name="Hu Y."/>
            <person name="Antoshechkin I."/>
            <person name="Miller M.M."/>
            <person name="Sternberg P.W."/>
            <person name="Aroian R.V."/>
        </authorList>
    </citation>
    <scope>NUCLEOTIDE SEQUENCE</scope>
    <source>
        <strain evidence="2">HY135</strain>
    </source>
</reference>
<evidence type="ECO:0000313" key="1">
    <source>
        <dbReference type="EMBL" id="EYB95558.1"/>
    </source>
</evidence>
<name>A0A016SXX8_9BILA</name>
<proteinExistence type="predicted"/>
<organism evidence="1 2">
    <name type="scientific">Ancylostoma ceylanicum</name>
    <dbReference type="NCBI Taxonomy" id="53326"/>
    <lineage>
        <taxon>Eukaryota</taxon>
        <taxon>Metazoa</taxon>
        <taxon>Ecdysozoa</taxon>
        <taxon>Nematoda</taxon>
        <taxon>Chromadorea</taxon>
        <taxon>Rhabditida</taxon>
        <taxon>Rhabditina</taxon>
        <taxon>Rhabditomorpha</taxon>
        <taxon>Strongyloidea</taxon>
        <taxon>Ancylostomatidae</taxon>
        <taxon>Ancylostomatinae</taxon>
        <taxon>Ancylostoma</taxon>
    </lineage>
</organism>
<keyword evidence="2" id="KW-1185">Reference proteome</keyword>
<comment type="caution">
    <text evidence="1">The sequence shown here is derived from an EMBL/GenBank/DDBJ whole genome shotgun (WGS) entry which is preliminary data.</text>
</comment>
<dbReference type="Proteomes" id="UP000024635">
    <property type="component" value="Unassembled WGS sequence"/>
</dbReference>
<dbReference type="EMBL" id="JARK01001494">
    <property type="protein sequence ID" value="EYB95558.1"/>
    <property type="molecule type" value="Genomic_DNA"/>
</dbReference>
<protein>
    <submittedName>
        <fullName evidence="1">Uncharacterized protein</fullName>
    </submittedName>
</protein>